<dbReference type="InParanoid" id="A2EQE8"/>
<keyword evidence="2" id="KW-1185">Reference proteome</keyword>
<evidence type="ECO:0000313" key="1">
    <source>
        <dbReference type="EMBL" id="EAY05090.1"/>
    </source>
</evidence>
<dbReference type="VEuPathDB" id="TrichDB:TVAGG3_0214610"/>
<organism evidence="1 2">
    <name type="scientific">Trichomonas vaginalis (strain ATCC PRA-98 / G3)</name>
    <dbReference type="NCBI Taxonomy" id="412133"/>
    <lineage>
        <taxon>Eukaryota</taxon>
        <taxon>Metamonada</taxon>
        <taxon>Parabasalia</taxon>
        <taxon>Trichomonadida</taxon>
        <taxon>Trichomonadidae</taxon>
        <taxon>Trichomonas</taxon>
    </lineage>
</organism>
<reference evidence="1" key="1">
    <citation type="submission" date="2006-10" db="EMBL/GenBank/DDBJ databases">
        <authorList>
            <person name="Amadeo P."/>
            <person name="Zhao Q."/>
            <person name="Wortman J."/>
            <person name="Fraser-Liggett C."/>
            <person name="Carlton J."/>
        </authorList>
    </citation>
    <scope>NUCLEOTIDE SEQUENCE</scope>
    <source>
        <strain evidence="1">G3</strain>
    </source>
</reference>
<proteinExistence type="predicted"/>
<dbReference type="EMBL" id="DS113457">
    <property type="protein sequence ID" value="EAY05090.1"/>
    <property type="molecule type" value="Genomic_DNA"/>
</dbReference>
<dbReference type="SUPFAM" id="SSF48371">
    <property type="entry name" value="ARM repeat"/>
    <property type="match status" value="1"/>
</dbReference>
<dbReference type="VEuPathDB" id="TrichDB:TVAG_108240"/>
<dbReference type="KEGG" id="tva:4762956"/>
<dbReference type="AlphaFoldDB" id="A2EQE8"/>
<accession>A2EQE8</accession>
<sequence length="165" mass="18960">MNFTDCFIATVENQAPSMESLEFLAKFKEENPSEYVLNLISLINNKDISYKVRIGAIKSLSIPIKSSRRIGSNEPGFEEERNQIYMTLEPYLQQNDEFDKACRSSLTNCLINVSEGYFRAFISNFVQKFHENTNVPLMLGIILDVFNLSSYILPVSCIEIFYNII</sequence>
<protein>
    <submittedName>
        <fullName evidence="1">Uncharacterized protein</fullName>
    </submittedName>
</protein>
<dbReference type="InterPro" id="IPR016024">
    <property type="entry name" value="ARM-type_fold"/>
</dbReference>
<evidence type="ECO:0000313" key="2">
    <source>
        <dbReference type="Proteomes" id="UP000001542"/>
    </source>
</evidence>
<dbReference type="Proteomes" id="UP000001542">
    <property type="component" value="Unassembled WGS sequence"/>
</dbReference>
<gene>
    <name evidence="1" type="ORF">TVAG_108240</name>
</gene>
<reference evidence="1" key="2">
    <citation type="journal article" date="2007" name="Science">
        <title>Draft genome sequence of the sexually transmitted pathogen Trichomonas vaginalis.</title>
        <authorList>
            <person name="Carlton J.M."/>
            <person name="Hirt R.P."/>
            <person name="Silva J.C."/>
            <person name="Delcher A.L."/>
            <person name="Schatz M."/>
            <person name="Zhao Q."/>
            <person name="Wortman J.R."/>
            <person name="Bidwell S.L."/>
            <person name="Alsmark U.C.M."/>
            <person name="Besteiro S."/>
            <person name="Sicheritz-Ponten T."/>
            <person name="Noel C.J."/>
            <person name="Dacks J.B."/>
            <person name="Foster P.G."/>
            <person name="Simillion C."/>
            <person name="Van de Peer Y."/>
            <person name="Miranda-Saavedra D."/>
            <person name="Barton G.J."/>
            <person name="Westrop G.D."/>
            <person name="Mueller S."/>
            <person name="Dessi D."/>
            <person name="Fiori P.L."/>
            <person name="Ren Q."/>
            <person name="Paulsen I."/>
            <person name="Zhang H."/>
            <person name="Bastida-Corcuera F.D."/>
            <person name="Simoes-Barbosa A."/>
            <person name="Brown M.T."/>
            <person name="Hayes R.D."/>
            <person name="Mukherjee M."/>
            <person name="Okumura C.Y."/>
            <person name="Schneider R."/>
            <person name="Smith A.J."/>
            <person name="Vanacova S."/>
            <person name="Villalvazo M."/>
            <person name="Haas B.J."/>
            <person name="Pertea M."/>
            <person name="Feldblyum T.V."/>
            <person name="Utterback T.R."/>
            <person name="Shu C.L."/>
            <person name="Osoegawa K."/>
            <person name="de Jong P.J."/>
            <person name="Hrdy I."/>
            <person name="Horvathova L."/>
            <person name="Zubacova Z."/>
            <person name="Dolezal P."/>
            <person name="Malik S.B."/>
            <person name="Logsdon J.M. Jr."/>
            <person name="Henze K."/>
            <person name="Gupta A."/>
            <person name="Wang C.C."/>
            <person name="Dunne R.L."/>
            <person name="Upcroft J.A."/>
            <person name="Upcroft P."/>
            <person name="White O."/>
            <person name="Salzberg S.L."/>
            <person name="Tang P."/>
            <person name="Chiu C.-H."/>
            <person name="Lee Y.-S."/>
            <person name="Embley T.M."/>
            <person name="Coombs G.H."/>
            <person name="Mottram J.C."/>
            <person name="Tachezy J."/>
            <person name="Fraser-Liggett C.M."/>
            <person name="Johnson P.J."/>
        </authorList>
    </citation>
    <scope>NUCLEOTIDE SEQUENCE [LARGE SCALE GENOMIC DNA]</scope>
    <source>
        <strain evidence="1">G3</strain>
    </source>
</reference>
<name>A2EQE8_TRIV3</name>
<dbReference type="RefSeq" id="XP_001317313.1">
    <property type="nucleotide sequence ID" value="XM_001317278.1"/>
</dbReference>